<dbReference type="RefSeq" id="WP_157677433.1">
    <property type="nucleotide sequence ID" value="NZ_CP022121.1"/>
</dbReference>
<keyword evidence="3" id="KW-1185">Reference proteome</keyword>
<keyword evidence="1" id="KW-0812">Transmembrane</keyword>
<feature type="transmembrane region" description="Helical" evidence="1">
    <location>
        <begin position="20"/>
        <end position="43"/>
    </location>
</feature>
<comment type="caution">
    <text evidence="2">The sequence shown here is derived from an EMBL/GenBank/DDBJ whole genome shotgun (WGS) entry which is preliminary data.</text>
</comment>
<gene>
    <name evidence="2" type="ORF">NVS47_13790</name>
</gene>
<reference evidence="2 3" key="1">
    <citation type="submission" date="2022-08" db="EMBL/GenBank/DDBJ databases">
        <title>Proteogenomics of the novel Dehalobacterium formicoaceticum strain EZ94 highlights a key role of methyltransferases during anaerobic dichloromethane degradation.</title>
        <authorList>
            <person name="Wasmund K."/>
        </authorList>
    </citation>
    <scope>NUCLEOTIDE SEQUENCE [LARGE SCALE GENOMIC DNA]</scope>
    <source>
        <strain evidence="2 3">EZ94</strain>
    </source>
</reference>
<accession>A0ABT1Y6R4</accession>
<evidence type="ECO:0000256" key="1">
    <source>
        <dbReference type="SAM" id="Phobius"/>
    </source>
</evidence>
<protein>
    <submittedName>
        <fullName evidence="2">DUF3852 domain-containing protein</fullName>
    </submittedName>
</protein>
<dbReference type="Proteomes" id="UP001524944">
    <property type="component" value="Unassembled WGS sequence"/>
</dbReference>
<dbReference type="EMBL" id="JANPWE010000008">
    <property type="protein sequence ID" value="MCR6546569.1"/>
    <property type="molecule type" value="Genomic_DNA"/>
</dbReference>
<proteinExistence type="predicted"/>
<organism evidence="2 3">
    <name type="scientific">Dehalobacterium formicoaceticum</name>
    <dbReference type="NCBI Taxonomy" id="51515"/>
    <lineage>
        <taxon>Bacteria</taxon>
        <taxon>Bacillati</taxon>
        <taxon>Bacillota</taxon>
        <taxon>Clostridia</taxon>
        <taxon>Eubacteriales</taxon>
        <taxon>Peptococcaceae</taxon>
        <taxon>Dehalobacterium</taxon>
    </lineage>
</organism>
<keyword evidence="1" id="KW-0472">Membrane</keyword>
<dbReference type="Pfam" id="PF12963">
    <property type="entry name" value="DUF3852"/>
    <property type="match status" value="1"/>
</dbReference>
<keyword evidence="1" id="KW-1133">Transmembrane helix</keyword>
<dbReference type="InterPro" id="IPR024330">
    <property type="entry name" value="DUF3852"/>
</dbReference>
<name>A0ABT1Y6R4_9FIRM</name>
<evidence type="ECO:0000313" key="2">
    <source>
        <dbReference type="EMBL" id="MCR6546569.1"/>
    </source>
</evidence>
<sequence length="48" mass="5334">MIQGTNRQAIFEKDRAERNLQVAVPATLFAGLVFALTAPPYIWTILGM</sequence>
<evidence type="ECO:0000313" key="3">
    <source>
        <dbReference type="Proteomes" id="UP001524944"/>
    </source>
</evidence>